<dbReference type="PANTHER" id="PTHR32305:SF15">
    <property type="entry name" value="PROTEIN RHSA-RELATED"/>
    <property type="match status" value="1"/>
</dbReference>
<accession>A0ABN0E7Y9</accession>
<name>A0ABN0E7Y9_9FLAO</name>
<reference evidence="1" key="1">
    <citation type="submission" date="2012-07" db="EMBL/GenBank/DDBJ databases">
        <title>The Genome Sequence of Myroides odoratimimus CCUG 10230.</title>
        <authorList>
            <consortium name="The Broad Institute Genome Sequencing Platform"/>
            <person name="Earl A."/>
            <person name="Ward D."/>
            <person name="Feldgarden M."/>
            <person name="Gevers D."/>
            <person name="Huys G."/>
            <person name="Walker B."/>
            <person name="Young S.K."/>
            <person name="Zeng Q."/>
            <person name="Gargeya S."/>
            <person name="Fitzgerald M."/>
            <person name="Haas B."/>
            <person name="Abouelleil A."/>
            <person name="Alvarado L."/>
            <person name="Arachchi H.M."/>
            <person name="Berlin A.M."/>
            <person name="Chapman S.B."/>
            <person name="Goldberg J."/>
            <person name="Griggs A."/>
            <person name="Gujja S."/>
            <person name="Hansen M."/>
            <person name="Howarth C."/>
            <person name="Imamovic A."/>
            <person name="Larimer J."/>
            <person name="McCowen C."/>
            <person name="Montmayeur A."/>
            <person name="Murphy C."/>
            <person name="Neiman D."/>
            <person name="Pearson M."/>
            <person name="Priest M."/>
            <person name="Roberts A."/>
            <person name="Saif S."/>
            <person name="Shea T."/>
            <person name="Sisk P."/>
            <person name="Sykes S."/>
            <person name="Wortman J."/>
            <person name="Nusbaum C."/>
            <person name="Birren B."/>
        </authorList>
    </citation>
    <scope>NUCLEOTIDE SEQUENCE [LARGE SCALE GENOMIC DNA]</scope>
    <source>
        <strain evidence="1">CCUG 10230</strain>
    </source>
</reference>
<protein>
    <submittedName>
        <fullName evidence="1">RHS repeat-associated core domain-containing protein</fullName>
    </submittedName>
</protein>
<gene>
    <name evidence="1" type="ORF">HMPREF9712_02537</name>
</gene>
<dbReference type="Gene3D" id="2.180.10.10">
    <property type="entry name" value="RHS repeat-associated core"/>
    <property type="match status" value="1"/>
</dbReference>
<dbReference type="PANTHER" id="PTHR32305">
    <property type="match status" value="1"/>
</dbReference>
<proteinExistence type="predicted"/>
<comment type="caution">
    <text evidence="1">The sequence shown here is derived from an EMBL/GenBank/DDBJ whole genome shotgun (WGS) entry which is preliminary data.</text>
</comment>
<dbReference type="NCBIfam" id="TIGR03696">
    <property type="entry name" value="Rhs_assc_core"/>
    <property type="match status" value="1"/>
</dbReference>
<dbReference type="EMBL" id="AGEC02000008">
    <property type="protein sequence ID" value="EHO07612.1"/>
    <property type="molecule type" value="Genomic_DNA"/>
</dbReference>
<organism evidence="1 2">
    <name type="scientific">Myroides odoratimimus CCUG 10230</name>
    <dbReference type="NCBI Taxonomy" id="883150"/>
    <lineage>
        <taxon>Bacteria</taxon>
        <taxon>Pseudomonadati</taxon>
        <taxon>Bacteroidota</taxon>
        <taxon>Flavobacteriia</taxon>
        <taxon>Flavobacteriales</taxon>
        <taxon>Flavobacteriaceae</taxon>
        <taxon>Myroides</taxon>
    </lineage>
</organism>
<keyword evidence="2" id="KW-1185">Reference proteome</keyword>
<evidence type="ECO:0000313" key="1">
    <source>
        <dbReference type="EMBL" id="EHO07612.1"/>
    </source>
</evidence>
<dbReference type="Proteomes" id="UP000005402">
    <property type="component" value="Unassembled WGS sequence"/>
</dbReference>
<sequence length="231" mass="26073">MGNVRLSYSDANKNNAIESNEIIEETNYYPFGLAHKGYNQKNDGLMKDYKYQFQGQEIQKELGLNIYFFRFRMSDPSIGRFLNIDPLSPKYSQNSPYAFAENNVTSGIDLEGFELSFNLQGDRVTVQYGPRVTGGVNGNYTSQELLSLMTQRQVEYDRMFGKVMANDPRALPKSEIRLPANNLDYVRYNDPSFTQADWAGHGMEYAASGIGFTLASKGIMTGVKALMPKKV</sequence>
<evidence type="ECO:0000313" key="2">
    <source>
        <dbReference type="Proteomes" id="UP000005402"/>
    </source>
</evidence>
<dbReference type="InterPro" id="IPR050708">
    <property type="entry name" value="T6SS_VgrG/RHS"/>
</dbReference>
<dbReference type="InterPro" id="IPR022385">
    <property type="entry name" value="Rhs_assc_core"/>
</dbReference>